<proteinExistence type="inferred from homology"/>
<organism evidence="3">
    <name type="scientific">Myxobolus squamalis</name>
    <name type="common">Myxosporean</name>
    <dbReference type="NCBI Taxonomy" id="59785"/>
    <lineage>
        <taxon>Eukaryota</taxon>
        <taxon>Metazoa</taxon>
        <taxon>Cnidaria</taxon>
        <taxon>Myxozoa</taxon>
        <taxon>Myxosporea</taxon>
        <taxon>Bivalvulida</taxon>
        <taxon>Platysporina</taxon>
        <taxon>Myxobolidae</taxon>
        <taxon>Myxobolus</taxon>
    </lineage>
</organism>
<dbReference type="Pfam" id="PF01156">
    <property type="entry name" value="IU_nuc_hydro"/>
    <property type="match status" value="1"/>
</dbReference>
<protein>
    <submittedName>
        <fullName evidence="3">Putative uridine nucleosidase 1 (Trinotate prediction)</fullName>
    </submittedName>
</protein>
<dbReference type="SUPFAM" id="SSF53590">
    <property type="entry name" value="Nucleoside hydrolase"/>
    <property type="match status" value="1"/>
</dbReference>
<dbReference type="GO" id="GO:0016799">
    <property type="term" value="F:hydrolase activity, hydrolyzing N-glycosyl compounds"/>
    <property type="evidence" value="ECO:0007669"/>
    <property type="project" value="InterPro"/>
</dbReference>
<dbReference type="AlphaFoldDB" id="A0A6B2G6E7"/>
<dbReference type="InterPro" id="IPR036452">
    <property type="entry name" value="Ribo_hydro-like"/>
</dbReference>
<dbReference type="Gene3D" id="3.90.245.10">
    <property type="entry name" value="Ribonucleoside hydrolase-like"/>
    <property type="match status" value="1"/>
</dbReference>
<dbReference type="EMBL" id="GHBR01000849">
    <property type="protein sequence ID" value="NDJ96303.1"/>
    <property type="molecule type" value="Transcribed_RNA"/>
</dbReference>
<name>A0A6B2G6E7_MYXSQ</name>
<feature type="domain" description="Inosine/uridine-preferring nucleoside hydrolase" evidence="2">
    <location>
        <begin position="5"/>
        <end position="310"/>
    </location>
</feature>
<evidence type="ECO:0000259" key="2">
    <source>
        <dbReference type="Pfam" id="PF01156"/>
    </source>
</evidence>
<dbReference type="InterPro" id="IPR052775">
    <property type="entry name" value="IUN_hydrolase"/>
</dbReference>
<accession>A0A6B2G6E7</accession>
<sequence length="337" mass="37781">MSRKLIVDTDPGLDDARAIIFLLSIPEIEVVGVTTVAGNGYVDQVTQNLMTTLNSIRRNDIPVYAGTYHNMSGEIVESDKYFGENAFGNLVLPSSGKKPVKNILAPQAIVNIVNKYPNQVEIVAMGPLTNIGMAYMLDRSLPDKLKSLLWMGGDISEKTIFNKTEFSEFNSYSDPLAVKLVLENFGKSAINPLYVIDWKFCLKYPLQICFFDNIAALLSKKKGRENQVSIFKARPPSLISDSLDVGSKTAYIADEFPALICYDHGLITKYVSVKLKSVEITGPERGHTTFTEETDANIILVEEIDFNRFQSIYIKKIENQEFKKKLHIHLPKDCHIC</sequence>
<dbReference type="PANTHER" id="PTHR46190:SF1">
    <property type="entry name" value="SI:CH211-201H21.5"/>
    <property type="match status" value="1"/>
</dbReference>
<dbReference type="PANTHER" id="PTHR46190">
    <property type="entry name" value="SI:CH211-201H21.5-RELATED"/>
    <property type="match status" value="1"/>
</dbReference>
<reference evidence="3" key="1">
    <citation type="submission" date="2018-11" db="EMBL/GenBank/DDBJ databases">
        <title>Myxobolus squamalis genome and transcriptome.</title>
        <authorList>
            <person name="Yahalomi D."/>
            <person name="Atkinson S.D."/>
            <person name="Neuhof M."/>
            <person name="Chang E.S."/>
            <person name="Philippe H."/>
            <person name="Cartwright P."/>
            <person name="Bartholomew J.L."/>
            <person name="Huchon D."/>
        </authorList>
    </citation>
    <scope>NUCLEOTIDE SEQUENCE</scope>
    <source>
        <strain evidence="3">71B08</strain>
        <tissue evidence="3">Whole</tissue>
    </source>
</reference>
<dbReference type="InterPro" id="IPR001910">
    <property type="entry name" value="Inosine/uridine_hydrolase_dom"/>
</dbReference>
<comment type="similarity">
    <text evidence="1">Belongs to the IUNH family.</text>
</comment>
<evidence type="ECO:0000256" key="1">
    <source>
        <dbReference type="ARBA" id="ARBA00009176"/>
    </source>
</evidence>
<evidence type="ECO:0000313" key="3">
    <source>
        <dbReference type="EMBL" id="NDJ96303.1"/>
    </source>
</evidence>